<dbReference type="EMBL" id="QSND01000002">
    <property type="protein sequence ID" value="KAA6450376.1"/>
    <property type="molecule type" value="Genomic_DNA"/>
</dbReference>
<organism evidence="2 3">
    <name type="scientific">Bacillus swezeyi</name>
    <dbReference type="NCBI Taxonomy" id="1925020"/>
    <lineage>
        <taxon>Bacteria</taxon>
        <taxon>Bacillati</taxon>
        <taxon>Bacillota</taxon>
        <taxon>Bacilli</taxon>
        <taxon>Bacillales</taxon>
        <taxon>Bacillaceae</taxon>
        <taxon>Bacillus</taxon>
    </lineage>
</organism>
<dbReference type="Proteomes" id="UP000324326">
    <property type="component" value="Unassembled WGS sequence"/>
</dbReference>
<keyword evidence="3" id="KW-1185">Reference proteome</keyword>
<dbReference type="Proteomes" id="UP000187367">
    <property type="component" value="Unassembled WGS sequence"/>
</dbReference>
<proteinExistence type="predicted"/>
<accession>A0A1R1RP72</accession>
<dbReference type="OrthoDB" id="2625859at2"/>
<sequence>MEVNQAMEILQRIAAAYTKFDLTGDVGKKRIELWIDHLSKLPYEPVLAKVDEHILNNRFPPSIAEIKVRQPEKNEFLAKQKEWARNAKYSPKR</sequence>
<protein>
    <submittedName>
        <fullName evidence="2">Uncharacterized protein</fullName>
    </submittedName>
</protein>
<reference evidence="1 4" key="2">
    <citation type="submission" date="2018-08" db="EMBL/GenBank/DDBJ databases">
        <title>Bacillus phenotypic plasticity.</title>
        <authorList>
            <person name="Hurtado E."/>
        </authorList>
    </citation>
    <scope>NUCLEOTIDE SEQUENCE [LARGE SCALE GENOMIC DNA]</scope>
    <source>
        <strain evidence="1 4">427</strain>
    </source>
</reference>
<dbReference type="EMBL" id="MTJL01000014">
    <property type="protein sequence ID" value="OMI06680.1"/>
    <property type="molecule type" value="Genomic_DNA"/>
</dbReference>
<evidence type="ECO:0000313" key="3">
    <source>
        <dbReference type="Proteomes" id="UP000187367"/>
    </source>
</evidence>
<evidence type="ECO:0000313" key="2">
    <source>
        <dbReference type="EMBL" id="OMI06680.1"/>
    </source>
</evidence>
<name>A0A1R1RP72_9BACI</name>
<evidence type="ECO:0000313" key="4">
    <source>
        <dbReference type="Proteomes" id="UP000324326"/>
    </source>
</evidence>
<reference evidence="2 3" key="1">
    <citation type="submission" date="2017-01" db="EMBL/GenBank/DDBJ databases">
        <title>Bacillus phylogenomics.</title>
        <authorList>
            <person name="Dunlap C."/>
        </authorList>
    </citation>
    <scope>NUCLEOTIDE SEQUENCE [LARGE SCALE GENOMIC DNA]</scope>
    <source>
        <strain evidence="2 3">NRRL B-41282</strain>
    </source>
</reference>
<accession>A0A1R1QPT9</accession>
<dbReference type="STRING" id="1925020.BTA30_17075"/>
<evidence type="ECO:0000313" key="1">
    <source>
        <dbReference type="EMBL" id="KAA6450376.1"/>
    </source>
</evidence>
<dbReference type="AlphaFoldDB" id="A0A1R1RP72"/>
<gene>
    <name evidence="2" type="ORF">BW143_08680</name>
    <name evidence="1" type="ORF">DX927_05720</name>
</gene>
<dbReference type="RefSeq" id="WP_076762522.1">
    <property type="nucleotide sequence ID" value="NZ_JARMMI010000007.1"/>
</dbReference>
<dbReference type="Gene3D" id="1.10.8.200">
    <property type="entry name" value="Replisome organizer (g39p helicase loader/inhibitor protein)"/>
    <property type="match status" value="1"/>
</dbReference>
<comment type="caution">
    <text evidence="2">The sequence shown here is derived from an EMBL/GenBank/DDBJ whole genome shotgun (WGS) entry which is preliminary data.</text>
</comment>